<gene>
    <name evidence="1" type="ORF">C2G38_1692068</name>
</gene>
<comment type="caution">
    <text evidence="1">The sequence shown here is derived from an EMBL/GenBank/DDBJ whole genome shotgun (WGS) entry which is preliminary data.</text>
</comment>
<reference evidence="1 2" key="1">
    <citation type="submission" date="2018-06" db="EMBL/GenBank/DDBJ databases">
        <title>Comparative genomics reveals the genomic features of Rhizophagus irregularis, R. cerebriforme, R. diaphanum and Gigaspora rosea, and their symbiotic lifestyle signature.</title>
        <authorList>
            <person name="Morin E."/>
            <person name="San Clemente H."/>
            <person name="Chen E.C.H."/>
            <person name="De La Providencia I."/>
            <person name="Hainaut M."/>
            <person name="Kuo A."/>
            <person name="Kohler A."/>
            <person name="Murat C."/>
            <person name="Tang N."/>
            <person name="Roy S."/>
            <person name="Loubradou J."/>
            <person name="Henrissat B."/>
            <person name="Grigoriev I.V."/>
            <person name="Corradi N."/>
            <person name="Roux C."/>
            <person name="Martin F.M."/>
        </authorList>
    </citation>
    <scope>NUCLEOTIDE SEQUENCE [LARGE SCALE GENOMIC DNA]</scope>
    <source>
        <strain evidence="1 2">DAOM 194757</strain>
    </source>
</reference>
<organism evidence="1 2">
    <name type="scientific">Gigaspora rosea</name>
    <dbReference type="NCBI Taxonomy" id="44941"/>
    <lineage>
        <taxon>Eukaryota</taxon>
        <taxon>Fungi</taxon>
        <taxon>Fungi incertae sedis</taxon>
        <taxon>Mucoromycota</taxon>
        <taxon>Glomeromycotina</taxon>
        <taxon>Glomeromycetes</taxon>
        <taxon>Diversisporales</taxon>
        <taxon>Gigasporaceae</taxon>
        <taxon>Gigaspora</taxon>
    </lineage>
</organism>
<dbReference type="OrthoDB" id="292964at2759"/>
<dbReference type="AlphaFoldDB" id="A0A397UUN7"/>
<sequence>ILKAALVDSTQDDDDHNLPLNIASELAWEKHLMRNSSIVVSLFQGQFCNRLFVEKHPHLLTYLCTFRYLYLPIVKILSM</sequence>
<evidence type="ECO:0000313" key="1">
    <source>
        <dbReference type="EMBL" id="RIB13954.1"/>
    </source>
</evidence>
<keyword evidence="2" id="KW-1185">Reference proteome</keyword>
<dbReference type="Proteomes" id="UP000266673">
    <property type="component" value="Unassembled WGS sequence"/>
</dbReference>
<evidence type="ECO:0000313" key="2">
    <source>
        <dbReference type="Proteomes" id="UP000266673"/>
    </source>
</evidence>
<protein>
    <submittedName>
        <fullName evidence="1">Uncharacterized protein</fullName>
    </submittedName>
</protein>
<accession>A0A397UUN7</accession>
<name>A0A397UUN7_9GLOM</name>
<dbReference type="EMBL" id="QKWP01000876">
    <property type="protein sequence ID" value="RIB13954.1"/>
    <property type="molecule type" value="Genomic_DNA"/>
</dbReference>
<dbReference type="InterPro" id="IPR038765">
    <property type="entry name" value="Papain-like_cys_pep_sf"/>
</dbReference>
<dbReference type="SUPFAM" id="SSF54001">
    <property type="entry name" value="Cysteine proteinases"/>
    <property type="match status" value="1"/>
</dbReference>
<proteinExistence type="predicted"/>
<feature type="non-terminal residue" evidence="1">
    <location>
        <position position="1"/>
    </location>
</feature>